<evidence type="ECO:0000313" key="9">
    <source>
        <dbReference type="EMBL" id="MFC3834272.1"/>
    </source>
</evidence>
<accession>A0ABV7ZA44</accession>
<feature type="domain" description="FAD dependent oxidoreductase" evidence="7">
    <location>
        <begin position="21"/>
        <end position="382"/>
    </location>
</feature>
<proteinExistence type="inferred from homology"/>
<evidence type="ECO:0000256" key="1">
    <source>
        <dbReference type="ARBA" id="ARBA00001974"/>
    </source>
</evidence>
<sequence>MTTPDPRQDVLRAATSPEPWDVLVIGGGASGLGTALEAATRGYRTLLLEAHDYAKGTSSRSTKLVHGGVRYLAQGNVSLVREALHERGLLKRNAPHLVRDLGFVIAAYKWWSAPFYGIGLKLYDLLAGKLNLQASRYVTKAQALEQTPTLKREHLKGGILYFDGQFDDSRLAVTLLRTLENFGGVAVNHAPVVGLLKDGQKVVGARFRDDETGQVHEVRAKAVVNATGVFVDDLRRMDDPGVKPMLSPSQGVHVVVDRRFLPGDAAVMVPRTDDGRVLFAVPWHDHVVIGTTDTPVPDVSWEPRALPEEVEFILKTAAQYLDPAPTRADVRSVYVGLRPLVKNEKTDGAGGTASSTAGLSRDHIIRIAESGLITLTGGKWTTYRRMGEDTVNRAASVAGLPVRLSMTEGLKLHGATTEQQPDHWKVYGTDAAWVQSLDGADTPLHPELPYTEAEVRWAARREQARTVEDVLSRRVRALLLNARASAEAAPRVAAILAEELGRDQAWQDAQVQAYRDLAAGYQLTPNTGATLPDRTPPNV</sequence>
<dbReference type="InterPro" id="IPR006076">
    <property type="entry name" value="FAD-dep_OxRdtase"/>
</dbReference>
<evidence type="ECO:0000313" key="10">
    <source>
        <dbReference type="Proteomes" id="UP001595803"/>
    </source>
</evidence>
<gene>
    <name evidence="9" type="ORF">ACFOSB_15575</name>
</gene>
<keyword evidence="3" id="KW-0285">Flavoprotein</keyword>
<comment type="cofactor">
    <cofactor evidence="1">
        <name>FAD</name>
        <dbReference type="ChEBI" id="CHEBI:57692"/>
    </cofactor>
</comment>
<evidence type="ECO:0000256" key="2">
    <source>
        <dbReference type="ARBA" id="ARBA00007330"/>
    </source>
</evidence>
<protein>
    <submittedName>
        <fullName evidence="9">FAD-dependent oxidoreductase</fullName>
    </submittedName>
</protein>
<dbReference type="PRINTS" id="PR01001">
    <property type="entry name" value="FADG3PDH"/>
</dbReference>
<dbReference type="Gene3D" id="1.10.8.870">
    <property type="entry name" value="Alpha-glycerophosphate oxidase, cap domain"/>
    <property type="match status" value="1"/>
</dbReference>
<dbReference type="InterPro" id="IPR036188">
    <property type="entry name" value="FAD/NAD-bd_sf"/>
</dbReference>
<keyword evidence="6" id="KW-0560">Oxidoreductase</keyword>
<feature type="domain" description="Alpha-glycerophosphate oxidase C-terminal" evidence="8">
    <location>
        <begin position="414"/>
        <end position="505"/>
    </location>
</feature>
<keyword evidence="4" id="KW-0319">Glycerol metabolism</keyword>
<dbReference type="RefSeq" id="WP_295816063.1">
    <property type="nucleotide sequence ID" value="NZ_JBHRZG010000022.1"/>
</dbReference>
<evidence type="ECO:0000256" key="4">
    <source>
        <dbReference type="ARBA" id="ARBA00022798"/>
    </source>
</evidence>
<keyword evidence="10" id="KW-1185">Reference proteome</keyword>
<keyword evidence="5" id="KW-0274">FAD</keyword>
<dbReference type="Pfam" id="PF16901">
    <property type="entry name" value="DAO_C"/>
    <property type="match status" value="1"/>
</dbReference>
<evidence type="ECO:0000259" key="8">
    <source>
        <dbReference type="Pfam" id="PF16901"/>
    </source>
</evidence>
<dbReference type="InterPro" id="IPR000447">
    <property type="entry name" value="G3P_DH_FAD-dep"/>
</dbReference>
<dbReference type="InterPro" id="IPR031656">
    <property type="entry name" value="DAO_C"/>
</dbReference>
<dbReference type="PANTHER" id="PTHR11985:SF35">
    <property type="entry name" value="ANAEROBIC GLYCEROL-3-PHOSPHATE DEHYDROGENASE SUBUNIT A"/>
    <property type="match status" value="1"/>
</dbReference>
<reference evidence="10" key="1">
    <citation type="journal article" date="2019" name="Int. J. Syst. Evol. Microbiol.">
        <title>The Global Catalogue of Microorganisms (GCM) 10K type strain sequencing project: providing services to taxonomists for standard genome sequencing and annotation.</title>
        <authorList>
            <consortium name="The Broad Institute Genomics Platform"/>
            <consortium name="The Broad Institute Genome Sequencing Center for Infectious Disease"/>
            <person name="Wu L."/>
            <person name="Ma J."/>
        </authorList>
    </citation>
    <scope>NUCLEOTIDE SEQUENCE [LARGE SCALE GENOMIC DNA]</scope>
    <source>
        <strain evidence="10">CCTCC AB 2017081</strain>
    </source>
</reference>
<evidence type="ECO:0000256" key="3">
    <source>
        <dbReference type="ARBA" id="ARBA00022630"/>
    </source>
</evidence>
<dbReference type="Proteomes" id="UP001595803">
    <property type="component" value="Unassembled WGS sequence"/>
</dbReference>
<organism evidence="9 10">
    <name type="scientific">Deinococcus rufus</name>
    <dbReference type="NCBI Taxonomy" id="2136097"/>
    <lineage>
        <taxon>Bacteria</taxon>
        <taxon>Thermotogati</taxon>
        <taxon>Deinococcota</taxon>
        <taxon>Deinococci</taxon>
        <taxon>Deinococcales</taxon>
        <taxon>Deinococcaceae</taxon>
        <taxon>Deinococcus</taxon>
    </lineage>
</organism>
<dbReference type="PANTHER" id="PTHR11985">
    <property type="entry name" value="GLYCEROL-3-PHOSPHATE DEHYDROGENASE"/>
    <property type="match status" value="1"/>
</dbReference>
<dbReference type="Pfam" id="PF01266">
    <property type="entry name" value="DAO"/>
    <property type="match status" value="1"/>
</dbReference>
<comment type="caution">
    <text evidence="9">The sequence shown here is derived from an EMBL/GenBank/DDBJ whole genome shotgun (WGS) entry which is preliminary data.</text>
</comment>
<dbReference type="EMBL" id="JBHRZG010000022">
    <property type="protein sequence ID" value="MFC3834272.1"/>
    <property type="molecule type" value="Genomic_DNA"/>
</dbReference>
<comment type="similarity">
    <text evidence="2">Belongs to the FAD-dependent glycerol-3-phosphate dehydrogenase family.</text>
</comment>
<evidence type="ECO:0000259" key="7">
    <source>
        <dbReference type="Pfam" id="PF01266"/>
    </source>
</evidence>
<name>A0ABV7ZA44_9DEIO</name>
<dbReference type="InterPro" id="IPR038299">
    <property type="entry name" value="DAO_C_sf"/>
</dbReference>
<dbReference type="Gene3D" id="3.50.50.60">
    <property type="entry name" value="FAD/NAD(P)-binding domain"/>
    <property type="match status" value="1"/>
</dbReference>
<evidence type="ECO:0000256" key="5">
    <source>
        <dbReference type="ARBA" id="ARBA00022827"/>
    </source>
</evidence>
<dbReference type="Gene3D" id="3.30.9.10">
    <property type="entry name" value="D-Amino Acid Oxidase, subunit A, domain 2"/>
    <property type="match status" value="1"/>
</dbReference>
<evidence type="ECO:0000256" key="6">
    <source>
        <dbReference type="ARBA" id="ARBA00023002"/>
    </source>
</evidence>
<dbReference type="SUPFAM" id="SSF51905">
    <property type="entry name" value="FAD/NAD(P)-binding domain"/>
    <property type="match status" value="1"/>
</dbReference>